<dbReference type="Proteomes" id="UP000887013">
    <property type="component" value="Unassembled WGS sequence"/>
</dbReference>
<feature type="transmembrane region" description="Helical" evidence="1">
    <location>
        <begin position="57"/>
        <end position="78"/>
    </location>
</feature>
<keyword evidence="3" id="KW-1185">Reference proteome</keyword>
<evidence type="ECO:0000256" key="1">
    <source>
        <dbReference type="SAM" id="Phobius"/>
    </source>
</evidence>
<dbReference type="AlphaFoldDB" id="A0A8X6PPF8"/>
<dbReference type="EMBL" id="BMAW01071329">
    <property type="protein sequence ID" value="GFT77641.1"/>
    <property type="molecule type" value="Genomic_DNA"/>
</dbReference>
<name>A0A8X6PPF8_NEPPI</name>
<comment type="caution">
    <text evidence="2">The sequence shown here is derived from an EMBL/GenBank/DDBJ whole genome shotgun (WGS) entry which is preliminary data.</text>
</comment>
<accession>A0A8X6PPF8</accession>
<evidence type="ECO:0000313" key="2">
    <source>
        <dbReference type="EMBL" id="GFT77641.1"/>
    </source>
</evidence>
<evidence type="ECO:0000313" key="3">
    <source>
        <dbReference type="Proteomes" id="UP000887013"/>
    </source>
</evidence>
<keyword evidence="1" id="KW-1133">Transmembrane helix</keyword>
<feature type="transmembrane region" description="Helical" evidence="1">
    <location>
        <begin position="120"/>
        <end position="140"/>
    </location>
</feature>
<feature type="transmembrane region" description="Helical" evidence="1">
    <location>
        <begin position="90"/>
        <end position="114"/>
    </location>
</feature>
<feature type="transmembrane region" description="Helical" evidence="1">
    <location>
        <begin position="21"/>
        <end position="45"/>
    </location>
</feature>
<keyword evidence="1" id="KW-0472">Membrane</keyword>
<proteinExistence type="predicted"/>
<protein>
    <submittedName>
        <fullName evidence="2">Uncharacterized protein</fullName>
    </submittedName>
</protein>
<reference evidence="2" key="1">
    <citation type="submission" date="2020-08" db="EMBL/GenBank/DDBJ databases">
        <title>Multicomponent nature underlies the extraordinary mechanical properties of spider dragline silk.</title>
        <authorList>
            <person name="Kono N."/>
            <person name="Nakamura H."/>
            <person name="Mori M."/>
            <person name="Yoshida Y."/>
            <person name="Ohtoshi R."/>
            <person name="Malay A.D."/>
            <person name="Moran D.A.P."/>
            <person name="Tomita M."/>
            <person name="Numata K."/>
            <person name="Arakawa K."/>
        </authorList>
    </citation>
    <scope>NUCLEOTIDE SEQUENCE</scope>
</reference>
<sequence length="163" mass="18579">MFYTWNFRQIIRVCWSIGLEEVLRLVSSFGVVFGTILMLYGIWGITENAFTLGFFSLPYFCILAVGILIQFISLIQIYSTFETEARNQTTAYCGMIYSVMCSISALCMCARLHYSDVGKLYPLLFICLSLFCCYPFYSFFGMVNSEAPVIYTTGDISVNIEII</sequence>
<gene>
    <name evidence="2" type="ORF">NPIL_75721</name>
</gene>
<organism evidence="2 3">
    <name type="scientific">Nephila pilipes</name>
    <name type="common">Giant wood spider</name>
    <name type="synonym">Nephila maculata</name>
    <dbReference type="NCBI Taxonomy" id="299642"/>
    <lineage>
        <taxon>Eukaryota</taxon>
        <taxon>Metazoa</taxon>
        <taxon>Ecdysozoa</taxon>
        <taxon>Arthropoda</taxon>
        <taxon>Chelicerata</taxon>
        <taxon>Arachnida</taxon>
        <taxon>Araneae</taxon>
        <taxon>Araneomorphae</taxon>
        <taxon>Entelegynae</taxon>
        <taxon>Araneoidea</taxon>
        <taxon>Nephilidae</taxon>
        <taxon>Nephila</taxon>
    </lineage>
</organism>
<keyword evidence="1" id="KW-0812">Transmembrane</keyword>